<proteinExistence type="inferred from homology"/>
<dbReference type="EMBL" id="JBIXKD010000021">
    <property type="protein sequence ID" value="MFJ5323122.1"/>
    <property type="molecule type" value="Genomic_DNA"/>
</dbReference>
<dbReference type="Proteomes" id="UP001617714">
    <property type="component" value="Unassembled WGS sequence"/>
</dbReference>
<evidence type="ECO:0000256" key="2">
    <source>
        <dbReference type="ARBA" id="ARBA00009306"/>
    </source>
</evidence>
<keyword evidence="3 11" id="KW-0813">Transport</keyword>
<dbReference type="Gene3D" id="1.10.3720.10">
    <property type="entry name" value="MetI-like"/>
    <property type="match status" value="1"/>
</dbReference>
<keyword evidence="8 11" id="KW-0472">Membrane</keyword>
<comment type="subcellular location">
    <subcellularLocation>
        <location evidence="1">Cell inner membrane</location>
        <topology evidence="1">Multi-pass membrane protein</topology>
    </subcellularLocation>
    <subcellularLocation>
        <location evidence="11">Cell membrane</location>
        <topology evidence="11">Multi-pass membrane protein</topology>
    </subcellularLocation>
</comment>
<feature type="transmembrane region" description="Helical" evidence="11">
    <location>
        <begin position="217"/>
        <end position="240"/>
    </location>
</feature>
<feature type="transmembrane region" description="Helical" evidence="11">
    <location>
        <begin position="260"/>
        <end position="286"/>
    </location>
</feature>
<dbReference type="PROSITE" id="PS50928">
    <property type="entry name" value="ABC_TM1"/>
    <property type="match status" value="1"/>
</dbReference>
<keyword evidence="4" id="KW-1003">Cell membrane</keyword>
<accession>A0ABW8G231</accession>
<reference evidence="13 14" key="1">
    <citation type="submission" date="2024-10" db="EMBL/GenBank/DDBJ databases">
        <authorList>
            <person name="Lu C.-H."/>
        </authorList>
    </citation>
    <scope>NUCLEOTIDE SEQUENCE [LARGE SCALE GENOMIC DNA]</scope>
    <source>
        <strain evidence="13 14">22QBSP01-2</strain>
    </source>
</reference>
<dbReference type="InterPro" id="IPR035906">
    <property type="entry name" value="MetI-like_sf"/>
</dbReference>
<evidence type="ECO:0000256" key="6">
    <source>
        <dbReference type="ARBA" id="ARBA00022692"/>
    </source>
</evidence>
<evidence type="ECO:0000256" key="9">
    <source>
        <dbReference type="ARBA" id="ARBA00037215"/>
    </source>
</evidence>
<dbReference type="InterPro" id="IPR000515">
    <property type="entry name" value="MetI-like"/>
</dbReference>
<gene>
    <name evidence="13" type="ORF">ACIPSN_17470</name>
</gene>
<evidence type="ECO:0000256" key="11">
    <source>
        <dbReference type="RuleBase" id="RU363032"/>
    </source>
</evidence>
<name>A0ABW8G231_9GAMM</name>
<evidence type="ECO:0000256" key="5">
    <source>
        <dbReference type="ARBA" id="ARBA00022519"/>
    </source>
</evidence>
<feature type="transmembrane region" description="Helical" evidence="11">
    <location>
        <begin position="98"/>
        <end position="125"/>
    </location>
</feature>
<dbReference type="Pfam" id="PF12911">
    <property type="entry name" value="OppC_N"/>
    <property type="match status" value="1"/>
</dbReference>
<feature type="domain" description="ABC transmembrane type-1" evidence="12">
    <location>
        <begin position="96"/>
        <end position="286"/>
    </location>
</feature>
<keyword evidence="5" id="KW-0997">Cell inner membrane</keyword>
<dbReference type="InterPro" id="IPR025966">
    <property type="entry name" value="OppC_N"/>
</dbReference>
<keyword evidence="6 11" id="KW-0812">Transmembrane</keyword>
<comment type="function">
    <text evidence="9">Part of the ABC transporter complex GsiABCD involved in glutathione import. Probably responsible for the translocation of the substrate across the membrane.</text>
</comment>
<keyword evidence="7 11" id="KW-1133">Transmembrane helix</keyword>
<evidence type="ECO:0000256" key="7">
    <source>
        <dbReference type="ARBA" id="ARBA00022989"/>
    </source>
</evidence>
<evidence type="ECO:0000313" key="14">
    <source>
        <dbReference type="Proteomes" id="UP001617714"/>
    </source>
</evidence>
<dbReference type="CDD" id="cd06261">
    <property type="entry name" value="TM_PBP2"/>
    <property type="match status" value="1"/>
</dbReference>
<evidence type="ECO:0000256" key="3">
    <source>
        <dbReference type="ARBA" id="ARBA00022448"/>
    </source>
</evidence>
<evidence type="ECO:0000256" key="8">
    <source>
        <dbReference type="ARBA" id="ARBA00023136"/>
    </source>
</evidence>
<protein>
    <recommendedName>
        <fullName evidence="10">Glutathione transport system permease protein GsiD</fullName>
    </recommendedName>
</protein>
<evidence type="ECO:0000256" key="1">
    <source>
        <dbReference type="ARBA" id="ARBA00004429"/>
    </source>
</evidence>
<dbReference type="PANTHER" id="PTHR43386">
    <property type="entry name" value="OLIGOPEPTIDE TRANSPORT SYSTEM PERMEASE PROTEIN APPC"/>
    <property type="match status" value="1"/>
</dbReference>
<organism evidence="13 14">
    <name type="scientific">Pectobacterium parvum</name>
    <dbReference type="NCBI Taxonomy" id="2778550"/>
    <lineage>
        <taxon>Bacteria</taxon>
        <taxon>Pseudomonadati</taxon>
        <taxon>Pseudomonadota</taxon>
        <taxon>Gammaproteobacteria</taxon>
        <taxon>Enterobacterales</taxon>
        <taxon>Pectobacteriaceae</taxon>
        <taxon>Pectobacterium</taxon>
    </lineage>
</organism>
<comment type="similarity">
    <text evidence="2 11">Belongs to the binding-protein-dependent transport system permease family.</text>
</comment>
<evidence type="ECO:0000259" key="12">
    <source>
        <dbReference type="PROSITE" id="PS50928"/>
    </source>
</evidence>
<evidence type="ECO:0000256" key="10">
    <source>
        <dbReference type="ARBA" id="ARBA00041106"/>
    </source>
</evidence>
<dbReference type="Pfam" id="PF00528">
    <property type="entry name" value="BPD_transp_1"/>
    <property type="match status" value="1"/>
</dbReference>
<dbReference type="SUPFAM" id="SSF161098">
    <property type="entry name" value="MetI-like"/>
    <property type="match status" value="1"/>
</dbReference>
<dbReference type="RefSeq" id="WP_400292843.1">
    <property type="nucleotide sequence ID" value="NZ_JBIXKD010000021.1"/>
</dbReference>
<comment type="caution">
    <text evidence="13">The sequence shown here is derived from an EMBL/GenBank/DDBJ whole genome shotgun (WGS) entry which is preliminary data.</text>
</comment>
<dbReference type="PANTHER" id="PTHR43386:SF3">
    <property type="entry name" value="GLUTATHIONE TRANSPORT SYSTEM PERMEASE PROTEIN GSID"/>
    <property type="match status" value="1"/>
</dbReference>
<dbReference type="InterPro" id="IPR050366">
    <property type="entry name" value="BP-dependent_transpt_permease"/>
</dbReference>
<feature type="transmembrane region" description="Helical" evidence="11">
    <location>
        <begin position="36"/>
        <end position="57"/>
    </location>
</feature>
<evidence type="ECO:0000256" key="4">
    <source>
        <dbReference type="ARBA" id="ARBA00022475"/>
    </source>
</evidence>
<keyword evidence="14" id="KW-1185">Reference proteome</keyword>
<sequence length="309" mass="33490">MNLPPEPVVAIATLDEETIRSPWRDFVQVFIRNPMALVSSGFVLLLVLVAIFAPWLAPWNPMEPDWASLASPPSAAHWMGTDDLGRDVMSRIIYGARISLYIGIFSVTLGMLVGIVLGLLAGYYGRWVDTLIMRGSDVLFAFPGMLLAIAVVAILGPGLNNVIIAVAVFSVPVFARIVRASTLSLKQAAYVEAVRCAGAPDRIVLMRHILPGTLPNVIVYFTMRIGTSILTAAGLSFIGLGPEPDVPEWGNILAMSRSLMMAGAWHVSVFPGLAIFFTVLAFNLLGDALRDTLDPKLKSWGRRCTAITR</sequence>
<evidence type="ECO:0000313" key="13">
    <source>
        <dbReference type="EMBL" id="MFJ5323122.1"/>
    </source>
</evidence>